<accession>A0A850LHV4</accession>
<evidence type="ECO:0000256" key="1">
    <source>
        <dbReference type="SAM" id="MobiDB-lite"/>
    </source>
</evidence>
<dbReference type="Proteomes" id="UP000565723">
    <property type="component" value="Unassembled WGS sequence"/>
</dbReference>
<dbReference type="RefSeq" id="WP_044027974.1">
    <property type="nucleotide sequence ID" value="NZ_CP076685.1"/>
</dbReference>
<feature type="region of interest" description="Disordered" evidence="1">
    <location>
        <begin position="70"/>
        <end position="106"/>
    </location>
</feature>
<gene>
    <name evidence="2" type="ORF">HW564_11225</name>
</gene>
<dbReference type="EMBL" id="JABXIY010000028">
    <property type="protein sequence ID" value="NVK97493.1"/>
    <property type="molecule type" value="Genomic_DNA"/>
</dbReference>
<sequence length="106" mass="11536">MTIIALDTVRKYRNANEYRPINRARLEAASAALYGIEGDMEVVHDGNASIKLMKMIIAAGVSPSTVVVLQRGSTPASKPRSLSAWVNPPKRPQRPLERPPTESLAA</sequence>
<protein>
    <submittedName>
        <fullName evidence="2">Uncharacterized protein</fullName>
    </submittedName>
</protein>
<dbReference type="AlphaFoldDB" id="A0A850LHV4"/>
<comment type="caution">
    <text evidence="2">The sequence shown here is derived from an EMBL/GenBank/DDBJ whole genome shotgun (WGS) entry which is preliminary data.</text>
</comment>
<reference evidence="2 3" key="1">
    <citation type="journal article" date="2020" name="Proc. Natl. Acad. Sci. U.S.A.">
        <title>Ecological drivers of bacterial community assembly in synthetic phycospheres.</title>
        <authorList>
            <person name="Fu H."/>
            <person name="Uchimiya M."/>
            <person name="Gore J."/>
            <person name="Moran M.A."/>
        </authorList>
    </citation>
    <scope>NUCLEOTIDE SEQUENCE [LARGE SCALE GENOMIC DNA]</scope>
    <source>
        <strain evidence="2">HF-Din03</strain>
    </source>
</reference>
<proteinExistence type="predicted"/>
<name>A0A850LHV4_9RHOB</name>
<evidence type="ECO:0000313" key="3">
    <source>
        <dbReference type="Proteomes" id="UP000565723"/>
    </source>
</evidence>
<evidence type="ECO:0000313" key="2">
    <source>
        <dbReference type="EMBL" id="NVK97493.1"/>
    </source>
</evidence>
<organism evidence="2 3">
    <name type="scientific">Ruegeria pomeroyi</name>
    <dbReference type="NCBI Taxonomy" id="89184"/>
    <lineage>
        <taxon>Bacteria</taxon>
        <taxon>Pseudomonadati</taxon>
        <taxon>Pseudomonadota</taxon>
        <taxon>Alphaproteobacteria</taxon>
        <taxon>Rhodobacterales</taxon>
        <taxon>Roseobacteraceae</taxon>
        <taxon>Ruegeria</taxon>
    </lineage>
</organism>